<sequence>MMKVARMLMLRFFTLGILFLFWGYYAIAQETSARTVEEAFKEGYLNGHFGTYAQQASHKEPTFVDLNMSLAYQTLRYKGYKIGAEAWLNAKIFEQNFGGFDRNKDIFILTNLYGDFYNQYEKFGIRVGRYHINEEWITHNTEGFSVDYDGLQNISLHFTWAFRNAYTETYYNSGFRSMYRVVGSMLVRGELDVPNFPLKITPYFYFAPGVFFASALKTSLDLPLLETLNLRSNAQFLSYIQDKGWYGPDAGAGFLLMMDSSVYWNGLEGGVGLSVTDSAGASRIDAFGQHTVFERPVGMFWGDAVTIYGFVRYDIGFIQTQGAVRNTFIEGKNIFNWEAKLSGNPLQNFKGLELGIAAIGMDNQSNAVDYFGGNKYILVRGYVQYKF</sequence>
<proteinExistence type="predicted"/>
<dbReference type="InterPro" id="IPR003678">
    <property type="entry name" value="Put_OMP"/>
</dbReference>
<evidence type="ECO:0008006" key="3">
    <source>
        <dbReference type="Google" id="ProtNLM"/>
    </source>
</evidence>
<name>A0A3D8JAI7_9HELI</name>
<comment type="caution">
    <text evidence="1">The sequence shown here is derived from an EMBL/GenBank/DDBJ whole genome shotgun (WGS) entry which is preliminary data.</text>
</comment>
<reference evidence="1 2" key="1">
    <citation type="submission" date="2018-04" db="EMBL/GenBank/DDBJ databases">
        <title>Novel Campyloabacter and Helicobacter Species and Strains.</title>
        <authorList>
            <person name="Mannion A.J."/>
            <person name="Shen Z."/>
            <person name="Fox J.G."/>
        </authorList>
    </citation>
    <scope>NUCLEOTIDE SEQUENCE [LARGE SCALE GENOMIC DNA]</scope>
    <source>
        <strain evidence="1 2">MIT 04-9362</strain>
    </source>
</reference>
<evidence type="ECO:0000313" key="2">
    <source>
        <dbReference type="Proteomes" id="UP000256695"/>
    </source>
</evidence>
<dbReference type="Proteomes" id="UP000256695">
    <property type="component" value="Unassembled WGS sequence"/>
</dbReference>
<evidence type="ECO:0000313" key="1">
    <source>
        <dbReference type="EMBL" id="RDU74185.1"/>
    </source>
</evidence>
<keyword evidence="2" id="KW-1185">Reference proteome</keyword>
<dbReference type="OrthoDB" id="5319022at2"/>
<accession>A0A3D8JAI7</accession>
<dbReference type="Pfam" id="PF02521">
    <property type="entry name" value="HP_OMP_2"/>
    <property type="match status" value="1"/>
</dbReference>
<gene>
    <name evidence="1" type="ORF">CQA57_02650</name>
</gene>
<protein>
    <recommendedName>
        <fullName evidence="3">Outer membrane family protein</fullName>
    </recommendedName>
</protein>
<organism evidence="1 2">
    <name type="scientific">Helicobacter anseris</name>
    <dbReference type="NCBI Taxonomy" id="375926"/>
    <lineage>
        <taxon>Bacteria</taxon>
        <taxon>Pseudomonadati</taxon>
        <taxon>Campylobacterota</taxon>
        <taxon>Epsilonproteobacteria</taxon>
        <taxon>Campylobacterales</taxon>
        <taxon>Helicobacteraceae</taxon>
        <taxon>Helicobacter</taxon>
    </lineage>
</organism>
<dbReference type="EMBL" id="NXLX01000004">
    <property type="protein sequence ID" value="RDU74185.1"/>
    <property type="molecule type" value="Genomic_DNA"/>
</dbReference>
<dbReference type="AlphaFoldDB" id="A0A3D8JAI7"/>